<dbReference type="EMBL" id="JACHLP010000007">
    <property type="protein sequence ID" value="MBB4844948.1"/>
    <property type="molecule type" value="Genomic_DNA"/>
</dbReference>
<dbReference type="RefSeq" id="WP_184302176.1">
    <property type="nucleotide sequence ID" value="NZ_JACHLP010000007.1"/>
</dbReference>
<gene>
    <name evidence="3" type="ORF">HNP55_003494</name>
</gene>
<keyword evidence="4" id="KW-1185">Reference proteome</keyword>
<organism evidence="3 4">
    <name type="scientific">Roseateles oligotrophus</name>
    <dbReference type="NCBI Taxonomy" id="1769250"/>
    <lineage>
        <taxon>Bacteria</taxon>
        <taxon>Pseudomonadati</taxon>
        <taxon>Pseudomonadota</taxon>
        <taxon>Betaproteobacteria</taxon>
        <taxon>Burkholderiales</taxon>
        <taxon>Sphaerotilaceae</taxon>
        <taxon>Roseateles</taxon>
    </lineage>
</organism>
<keyword evidence="1" id="KW-0732">Signal</keyword>
<reference evidence="3 4" key="1">
    <citation type="submission" date="2020-08" db="EMBL/GenBank/DDBJ databases">
        <title>Functional genomics of gut bacteria from endangered species of beetles.</title>
        <authorList>
            <person name="Carlos-Shanley C."/>
        </authorList>
    </citation>
    <scope>NUCLEOTIDE SEQUENCE [LARGE SCALE GENOMIC DNA]</scope>
    <source>
        <strain evidence="3 4">S00239</strain>
    </source>
</reference>
<dbReference type="PANTHER" id="PTHR36919:SF2">
    <property type="entry name" value="BLL6627 PROTEIN"/>
    <property type="match status" value="1"/>
</dbReference>
<accession>A0A840LFG6</accession>
<dbReference type="Proteomes" id="UP000562027">
    <property type="component" value="Unassembled WGS sequence"/>
</dbReference>
<evidence type="ECO:0000259" key="2">
    <source>
        <dbReference type="Pfam" id="PF09917"/>
    </source>
</evidence>
<protein>
    <submittedName>
        <fullName evidence="3">Uncharacterized protein (DUF2147 family)</fullName>
    </submittedName>
</protein>
<sequence length="178" mass="19107">MLLTHLKFRRPALLALLLSPLLAAAAGDTPADDPRGRWVTANGNLEVEISACGKALCGKAVKLLGNRSMTPGGGEMKPVDGRPVLGMQILSDFLPLHEPATDAAAPAEREWRGQIYNRENGKSYACQMRVSTENQARGELVLHAYVGLPLFGKTQRWQRALEADVVSPASGPLSGQPK</sequence>
<dbReference type="InterPro" id="IPR019223">
    <property type="entry name" value="DUF2147"/>
</dbReference>
<name>A0A840LFG6_9BURK</name>
<feature type="domain" description="DUF2147" evidence="2">
    <location>
        <begin position="36"/>
        <end position="159"/>
    </location>
</feature>
<evidence type="ECO:0000313" key="3">
    <source>
        <dbReference type="EMBL" id="MBB4844948.1"/>
    </source>
</evidence>
<dbReference type="PANTHER" id="PTHR36919">
    <property type="entry name" value="BLR1215 PROTEIN"/>
    <property type="match status" value="1"/>
</dbReference>
<comment type="caution">
    <text evidence="3">The sequence shown here is derived from an EMBL/GenBank/DDBJ whole genome shotgun (WGS) entry which is preliminary data.</text>
</comment>
<feature type="signal peptide" evidence="1">
    <location>
        <begin position="1"/>
        <end position="25"/>
    </location>
</feature>
<feature type="chain" id="PRO_5032294451" evidence="1">
    <location>
        <begin position="26"/>
        <end position="178"/>
    </location>
</feature>
<dbReference type="AlphaFoldDB" id="A0A840LFG6"/>
<evidence type="ECO:0000256" key="1">
    <source>
        <dbReference type="SAM" id="SignalP"/>
    </source>
</evidence>
<dbReference type="Gene3D" id="2.40.128.520">
    <property type="match status" value="1"/>
</dbReference>
<evidence type="ECO:0000313" key="4">
    <source>
        <dbReference type="Proteomes" id="UP000562027"/>
    </source>
</evidence>
<proteinExistence type="predicted"/>
<dbReference type="Pfam" id="PF09917">
    <property type="entry name" value="DUF2147"/>
    <property type="match status" value="1"/>
</dbReference>